<gene>
    <name evidence="1" type="ORF">ABVK25_011820</name>
</gene>
<proteinExistence type="predicted"/>
<comment type="caution">
    <text evidence="1">The sequence shown here is derived from an EMBL/GenBank/DDBJ whole genome shotgun (WGS) entry which is preliminary data.</text>
</comment>
<sequence>MLNFDKVYNIPALTFPTPSIWPTTSPLLIYKRDAACTPTSTNVPSITPAPVVTTASPIAPPTSVPAVTTPSAPPLIVKAWMNPDAGFAECPVIRASTSNAAAAAYAATQTTPLPQNPPPSSSLSVVWKSECLYDPGENCVLITHPLSNSGSITLGPEPSALLPGVILPAPCLDNGSNCDPNGIFITAQDAAATTGVVEMIPEPMPAGADGVAGNVD</sequence>
<evidence type="ECO:0000313" key="2">
    <source>
        <dbReference type="Proteomes" id="UP001590951"/>
    </source>
</evidence>
<organism evidence="1 2">
    <name type="scientific">Lepraria finkii</name>
    <dbReference type="NCBI Taxonomy" id="1340010"/>
    <lineage>
        <taxon>Eukaryota</taxon>
        <taxon>Fungi</taxon>
        <taxon>Dikarya</taxon>
        <taxon>Ascomycota</taxon>
        <taxon>Pezizomycotina</taxon>
        <taxon>Lecanoromycetes</taxon>
        <taxon>OSLEUM clade</taxon>
        <taxon>Lecanoromycetidae</taxon>
        <taxon>Lecanorales</taxon>
        <taxon>Lecanorineae</taxon>
        <taxon>Stereocaulaceae</taxon>
        <taxon>Lepraria</taxon>
    </lineage>
</organism>
<accession>A0ABR4AMP8</accession>
<dbReference type="Proteomes" id="UP001590951">
    <property type="component" value="Unassembled WGS sequence"/>
</dbReference>
<keyword evidence="2" id="KW-1185">Reference proteome</keyword>
<evidence type="ECO:0000313" key="1">
    <source>
        <dbReference type="EMBL" id="KAL2046485.1"/>
    </source>
</evidence>
<name>A0ABR4AMP8_9LECA</name>
<dbReference type="EMBL" id="JBHFEH010000119">
    <property type="protein sequence ID" value="KAL2046485.1"/>
    <property type="molecule type" value="Genomic_DNA"/>
</dbReference>
<protein>
    <submittedName>
        <fullName evidence="1">Uncharacterized protein</fullName>
    </submittedName>
</protein>
<reference evidence="1 2" key="1">
    <citation type="submission" date="2024-09" db="EMBL/GenBank/DDBJ databases">
        <title>Rethinking Asexuality: The Enigmatic Case of Functional Sexual Genes in Lepraria (Stereocaulaceae).</title>
        <authorList>
            <person name="Doellman M."/>
            <person name="Sun Y."/>
            <person name="Barcenas-Pena A."/>
            <person name="Lumbsch H.T."/>
            <person name="Grewe F."/>
        </authorList>
    </citation>
    <scope>NUCLEOTIDE SEQUENCE [LARGE SCALE GENOMIC DNA]</scope>
    <source>
        <strain evidence="1 2">Grewe 0041</strain>
    </source>
</reference>